<accession>H0URS0</accession>
<evidence type="ECO:0000256" key="6">
    <source>
        <dbReference type="RuleBase" id="RU365090"/>
    </source>
</evidence>
<dbReference type="EC" id="2.10.1.1" evidence="6"/>
<sequence length="406" mass="43274">MCPIGSLMDRQDAVHAMVSAAKLEVPVEDVPLGKSTNRILGCDVRCKLDLPPFDRSLRDGYAVRSDDLMGASSGSPSFLNVVGEVPVGGVPDFKIPQQGAAVIHTGGMLPDGADCVAMLEDTSLVGSILEVRRALQRGENVVFKGEEAPAGSVVLGRGTLLSEAHVGLLASQGIKDVPCLGLRSCVFSSGDEIKPVGEAIPYGMLYDVNGWFICSALSRIGIESSYGGILEDRAVNIREKIRDAMEWAHVIIISGGSSISVRDHLEEVFSTFDHPGLIVRGINVQPGKPLLGAVTGSPARVVLGLPGHPLSCATSFYTFVTPMLEMMFGGSGWNVKTLKISLAEDLPARSGIEEFVPGKICDDGVVPIFSASSYSGVLANCDGLIRVPKDRETLRRRETVDLWMIR</sequence>
<comment type="pathway">
    <text evidence="2 6">Cofactor biosynthesis; molybdopterin biosynthesis.</text>
</comment>
<feature type="domain" description="MoaB/Mog" evidence="7">
    <location>
        <begin position="185"/>
        <end position="326"/>
    </location>
</feature>
<dbReference type="GO" id="GO:0061599">
    <property type="term" value="F:molybdopterin molybdotransferase activity"/>
    <property type="evidence" value="ECO:0007669"/>
    <property type="project" value="UniProtKB-UniRule"/>
</dbReference>
<evidence type="ECO:0000313" key="9">
    <source>
        <dbReference type="Proteomes" id="UP000005730"/>
    </source>
</evidence>
<comment type="function">
    <text evidence="1 6">Catalyzes the insertion of molybdate into adenylated molybdopterin with the concomitant release of AMP.</text>
</comment>
<reference evidence="8 9" key="1">
    <citation type="submission" date="2011-10" db="EMBL/GenBank/DDBJ databases">
        <title>The Noncontiguous Finished genome of Thermanaerovibrio velox DSM 12556.</title>
        <authorList>
            <consortium name="US DOE Joint Genome Institute (JGI-PGF)"/>
            <person name="Lucas S."/>
            <person name="Copeland A."/>
            <person name="Lapidus A."/>
            <person name="Glavina del Rio T."/>
            <person name="Dalin E."/>
            <person name="Tice H."/>
            <person name="Bruce D."/>
            <person name="Goodwin L."/>
            <person name="Pitluck S."/>
            <person name="Peters L."/>
            <person name="Mikhailova N."/>
            <person name="Teshima H."/>
            <person name="Kyrpides N."/>
            <person name="Mavromatis K."/>
            <person name="Ivanova N."/>
            <person name="Markowitz V."/>
            <person name="Cheng J.-F."/>
            <person name="Hugenholtz P."/>
            <person name="Woyke T."/>
            <person name="Wu D."/>
            <person name="Spring S."/>
            <person name="Brambilla E.-M."/>
            <person name="Klenk H.-P."/>
            <person name="Eisen J.A."/>
        </authorList>
    </citation>
    <scope>NUCLEOTIDE SEQUENCE [LARGE SCALE GENOMIC DNA]</scope>
    <source>
        <strain evidence="8 9">DSM 12556</strain>
    </source>
</reference>
<dbReference type="GO" id="GO:0005829">
    <property type="term" value="C:cytosol"/>
    <property type="evidence" value="ECO:0007669"/>
    <property type="project" value="TreeGrafter"/>
</dbReference>
<keyword evidence="6" id="KW-0500">Molybdenum</keyword>
<dbReference type="SUPFAM" id="SSF53218">
    <property type="entry name" value="Molybdenum cofactor biosynthesis proteins"/>
    <property type="match status" value="1"/>
</dbReference>
<dbReference type="InterPro" id="IPR036135">
    <property type="entry name" value="MoeA_linker/N_sf"/>
</dbReference>
<dbReference type="AlphaFoldDB" id="H0URS0"/>
<dbReference type="Proteomes" id="UP000005730">
    <property type="component" value="Chromosome"/>
</dbReference>
<dbReference type="EMBL" id="CM001377">
    <property type="protein sequence ID" value="EHM10009.1"/>
    <property type="molecule type" value="Genomic_DNA"/>
</dbReference>
<dbReference type="eggNOG" id="COG0303">
    <property type="taxonomic scope" value="Bacteria"/>
</dbReference>
<keyword evidence="6" id="KW-0808">Transferase</keyword>
<evidence type="ECO:0000256" key="1">
    <source>
        <dbReference type="ARBA" id="ARBA00002901"/>
    </source>
</evidence>
<keyword evidence="9" id="KW-1185">Reference proteome</keyword>
<dbReference type="RefSeq" id="WP_006583503.1">
    <property type="nucleotide sequence ID" value="NZ_CM001377.1"/>
</dbReference>
<keyword evidence="6" id="KW-0479">Metal-binding</keyword>
<evidence type="ECO:0000313" key="8">
    <source>
        <dbReference type="EMBL" id="EHM10009.1"/>
    </source>
</evidence>
<dbReference type="UniPathway" id="UPA00344"/>
<dbReference type="InterPro" id="IPR036688">
    <property type="entry name" value="MoeA_C_domain_IV_sf"/>
</dbReference>
<dbReference type="InterPro" id="IPR005110">
    <property type="entry name" value="MoeA_linker/N"/>
</dbReference>
<dbReference type="Pfam" id="PF03453">
    <property type="entry name" value="MoeA_N"/>
    <property type="match status" value="1"/>
</dbReference>
<dbReference type="Gene3D" id="3.90.105.10">
    <property type="entry name" value="Molybdopterin biosynthesis moea protein, domain 2"/>
    <property type="match status" value="1"/>
</dbReference>
<dbReference type="Gene3D" id="3.40.980.10">
    <property type="entry name" value="MoaB/Mog-like domain"/>
    <property type="match status" value="1"/>
</dbReference>
<evidence type="ECO:0000256" key="4">
    <source>
        <dbReference type="ARBA" id="ARBA00023150"/>
    </source>
</evidence>
<dbReference type="PANTHER" id="PTHR10192">
    <property type="entry name" value="MOLYBDOPTERIN BIOSYNTHESIS PROTEIN"/>
    <property type="match status" value="1"/>
</dbReference>
<dbReference type="InterPro" id="IPR036425">
    <property type="entry name" value="MoaB/Mog-like_dom_sf"/>
</dbReference>
<comment type="similarity">
    <text evidence="3 6">Belongs to the MoeA family.</text>
</comment>
<dbReference type="Pfam" id="PF00994">
    <property type="entry name" value="MoCF_biosynth"/>
    <property type="match status" value="1"/>
</dbReference>
<dbReference type="GO" id="GO:0006777">
    <property type="term" value="P:Mo-molybdopterin cofactor biosynthetic process"/>
    <property type="evidence" value="ECO:0007669"/>
    <property type="project" value="UniProtKB-UniRule"/>
</dbReference>
<dbReference type="InterPro" id="IPR001453">
    <property type="entry name" value="MoaB/Mog_dom"/>
</dbReference>
<comment type="cofactor">
    <cofactor evidence="6">
        <name>Mg(2+)</name>
        <dbReference type="ChEBI" id="CHEBI:18420"/>
    </cofactor>
</comment>
<organism evidence="8 9">
    <name type="scientific">Thermanaerovibrio velox DSM 12556</name>
    <dbReference type="NCBI Taxonomy" id="926567"/>
    <lineage>
        <taxon>Bacteria</taxon>
        <taxon>Thermotogati</taxon>
        <taxon>Synergistota</taxon>
        <taxon>Synergistia</taxon>
        <taxon>Synergistales</taxon>
        <taxon>Synergistaceae</taxon>
        <taxon>Thermanaerovibrio</taxon>
    </lineage>
</organism>
<dbReference type="Gene3D" id="2.40.340.10">
    <property type="entry name" value="MoeA, C-terminal, domain IV"/>
    <property type="match status" value="1"/>
</dbReference>
<name>H0URS0_9BACT</name>
<dbReference type="PANTHER" id="PTHR10192:SF5">
    <property type="entry name" value="GEPHYRIN"/>
    <property type="match status" value="1"/>
</dbReference>
<evidence type="ECO:0000256" key="5">
    <source>
        <dbReference type="ARBA" id="ARBA00047317"/>
    </source>
</evidence>
<dbReference type="Gene3D" id="2.170.190.11">
    <property type="entry name" value="Molybdopterin biosynthesis moea protein, domain 3"/>
    <property type="match status" value="1"/>
</dbReference>
<keyword evidence="6" id="KW-0460">Magnesium</keyword>
<dbReference type="GO" id="GO:0046872">
    <property type="term" value="F:metal ion binding"/>
    <property type="evidence" value="ECO:0007669"/>
    <property type="project" value="UniProtKB-UniRule"/>
</dbReference>
<dbReference type="SMART" id="SM00852">
    <property type="entry name" value="MoCF_biosynth"/>
    <property type="match status" value="1"/>
</dbReference>
<dbReference type="STRING" id="926567.TheveDRAFT_0872"/>
<dbReference type="HOGENOM" id="CLU_010186_7_2_0"/>
<dbReference type="SUPFAM" id="SSF63867">
    <property type="entry name" value="MoeA C-terminal domain-like"/>
    <property type="match status" value="1"/>
</dbReference>
<dbReference type="Pfam" id="PF03454">
    <property type="entry name" value="MoeA_C"/>
    <property type="match status" value="1"/>
</dbReference>
<evidence type="ECO:0000259" key="7">
    <source>
        <dbReference type="SMART" id="SM00852"/>
    </source>
</evidence>
<dbReference type="SUPFAM" id="SSF63882">
    <property type="entry name" value="MoeA N-terminal region -like"/>
    <property type="match status" value="1"/>
</dbReference>
<keyword evidence="4 6" id="KW-0501">Molybdenum cofactor biosynthesis</keyword>
<gene>
    <name evidence="8" type="ORF">TheveDRAFT_0872</name>
</gene>
<proteinExistence type="inferred from homology"/>
<dbReference type="OrthoDB" id="9804758at2"/>
<comment type="catalytic activity">
    <reaction evidence="5">
        <text>adenylyl-molybdopterin + molybdate = Mo-molybdopterin + AMP + H(+)</text>
        <dbReference type="Rhea" id="RHEA:35047"/>
        <dbReference type="ChEBI" id="CHEBI:15378"/>
        <dbReference type="ChEBI" id="CHEBI:36264"/>
        <dbReference type="ChEBI" id="CHEBI:62727"/>
        <dbReference type="ChEBI" id="CHEBI:71302"/>
        <dbReference type="ChEBI" id="CHEBI:456215"/>
        <dbReference type="EC" id="2.10.1.1"/>
    </reaction>
</comment>
<dbReference type="CDD" id="cd00887">
    <property type="entry name" value="MoeA"/>
    <property type="match status" value="1"/>
</dbReference>
<dbReference type="InterPro" id="IPR038987">
    <property type="entry name" value="MoeA-like"/>
</dbReference>
<evidence type="ECO:0000256" key="3">
    <source>
        <dbReference type="ARBA" id="ARBA00010763"/>
    </source>
</evidence>
<dbReference type="InterPro" id="IPR005111">
    <property type="entry name" value="MoeA_C_domain_IV"/>
</dbReference>
<protein>
    <recommendedName>
        <fullName evidence="6">Molybdopterin molybdenumtransferase</fullName>
        <ecNumber evidence="6">2.10.1.1</ecNumber>
    </recommendedName>
</protein>
<evidence type="ECO:0000256" key="2">
    <source>
        <dbReference type="ARBA" id="ARBA00005046"/>
    </source>
</evidence>